<dbReference type="Proteomes" id="UP000014252">
    <property type="component" value="Unassembled WGS sequence"/>
</dbReference>
<gene>
    <name evidence="1" type="ORF">Lpp71_02371</name>
</gene>
<sequence>MSNETKRDVFDAVWNRLAGYQVFFNGWPRETLYDYKKRYDNALPDDLPVIPKAVGEILQSAHGQTTLLGVLDTAKNGYKVSEPLAWIIANQNTFATAWLLGVWRVEETGEIVKLEA</sequence>
<dbReference type="EMBL" id="ANKD01000101">
    <property type="protein sequence ID" value="EPC77130.1"/>
    <property type="molecule type" value="Genomic_DNA"/>
</dbReference>
<evidence type="ECO:0000313" key="1">
    <source>
        <dbReference type="EMBL" id="EPC77130.1"/>
    </source>
</evidence>
<name>A0A8E0MFM3_LACPA</name>
<evidence type="ECO:0000313" key="2">
    <source>
        <dbReference type="Proteomes" id="UP000014252"/>
    </source>
</evidence>
<organism evidence="1 2">
    <name type="scientific">Lacticaseibacillus paracasei subsp. paracasei Lpp71</name>
    <dbReference type="NCBI Taxonomy" id="1256207"/>
    <lineage>
        <taxon>Bacteria</taxon>
        <taxon>Bacillati</taxon>
        <taxon>Bacillota</taxon>
        <taxon>Bacilli</taxon>
        <taxon>Lactobacillales</taxon>
        <taxon>Lactobacillaceae</taxon>
        <taxon>Lacticaseibacillus</taxon>
    </lineage>
</organism>
<protein>
    <recommendedName>
        <fullName evidence="3">DUF1642 domain-containing protein</fullName>
    </recommendedName>
</protein>
<dbReference type="AlphaFoldDB" id="A0A8E0MFM3"/>
<comment type="caution">
    <text evidence="1">The sequence shown here is derived from an EMBL/GenBank/DDBJ whole genome shotgun (WGS) entry which is preliminary data.</text>
</comment>
<reference evidence="1 2" key="1">
    <citation type="journal article" date="2013" name="PLoS ONE">
        <title>Lactobacillus paracasei comparative genomics: towards species pan-genome definition and exploitation of diversity.</title>
        <authorList>
            <person name="Smokvina T."/>
            <person name="Wels M."/>
            <person name="Polka J."/>
            <person name="Chervaux C."/>
            <person name="Brisse S."/>
            <person name="Boekhorst J."/>
            <person name="van Hylckama Vlieg J.E."/>
            <person name="Siezen R.J."/>
        </authorList>
    </citation>
    <scope>NUCLEOTIDE SEQUENCE [LARGE SCALE GENOMIC DNA]</scope>
    <source>
        <strain evidence="1 2">Lpp71</strain>
    </source>
</reference>
<proteinExistence type="predicted"/>
<accession>A0A8E0MFM3</accession>
<evidence type="ECO:0008006" key="3">
    <source>
        <dbReference type="Google" id="ProtNLM"/>
    </source>
</evidence>